<feature type="chain" id="PRO_5037998438" description="Secreted protein" evidence="1">
    <location>
        <begin position="24"/>
        <end position="121"/>
    </location>
</feature>
<name>A0A975YGB0_9RHOB</name>
<evidence type="ECO:0000313" key="2">
    <source>
        <dbReference type="EMBL" id="MBY4891366.1"/>
    </source>
</evidence>
<accession>A0A975YGB0</accession>
<protein>
    <recommendedName>
        <fullName evidence="5">Secreted protein</fullName>
    </recommendedName>
</protein>
<dbReference type="AlphaFoldDB" id="A0A975YGB0"/>
<dbReference type="RefSeq" id="WP_068358905.1">
    <property type="nucleotide sequence ID" value="NZ_JAIMBW010000001.1"/>
</dbReference>
<evidence type="ECO:0000313" key="3">
    <source>
        <dbReference type="EMBL" id="QXL88161.1"/>
    </source>
</evidence>
<proteinExistence type="predicted"/>
<dbReference type="Proteomes" id="UP000693972">
    <property type="component" value="Unassembled WGS sequence"/>
</dbReference>
<gene>
    <name evidence="2" type="ORF">KUL25_01155</name>
    <name evidence="3" type="ORF">KUL25_01160</name>
</gene>
<dbReference type="EMBL" id="CP078073">
    <property type="protein sequence ID" value="QXL88161.1"/>
    <property type="molecule type" value="Genomic_DNA"/>
</dbReference>
<keyword evidence="1" id="KW-0732">Signal</keyword>
<feature type="signal peptide" evidence="1">
    <location>
        <begin position="1"/>
        <end position="23"/>
    </location>
</feature>
<keyword evidence="4" id="KW-1185">Reference proteome</keyword>
<reference evidence="3 4" key="1">
    <citation type="submission" date="2021-07" db="EMBL/GenBank/DDBJ databases">
        <title>Karlodiniumbacter phycospheric gen. nov., sp. nov., a phycosphere bacterium isolated from karlodinium veneficum.</title>
        <authorList>
            <person name="Peng Y."/>
            <person name="Jiang L."/>
            <person name="Lee J."/>
        </authorList>
    </citation>
    <scope>NUCLEOTIDE SEQUENCE</scope>
    <source>
        <strain evidence="3 4">N5</strain>
    </source>
</reference>
<organism evidence="3">
    <name type="scientific">Gymnodinialimonas phycosphaerae</name>
    <dbReference type="NCBI Taxonomy" id="2841589"/>
    <lineage>
        <taxon>Bacteria</taxon>
        <taxon>Pseudomonadati</taxon>
        <taxon>Pseudomonadota</taxon>
        <taxon>Alphaproteobacteria</taxon>
        <taxon>Rhodobacterales</taxon>
        <taxon>Paracoccaceae</taxon>
        <taxon>Gymnodinialimonas</taxon>
    </lineage>
</organism>
<evidence type="ECO:0000256" key="1">
    <source>
        <dbReference type="SAM" id="SignalP"/>
    </source>
</evidence>
<dbReference type="EMBL" id="JAIMBW010000001">
    <property type="protein sequence ID" value="MBY4891366.1"/>
    <property type="molecule type" value="Genomic_DNA"/>
</dbReference>
<evidence type="ECO:0000313" key="4">
    <source>
        <dbReference type="Proteomes" id="UP000693972"/>
    </source>
</evidence>
<sequence length="121" mass="13100">MPPFIRLAAPAIAFIAFLSPVQAFPQDGLFYQGFTCPVDGFVPGGERTASLSFPTLCLFEQCCDLSNPVNVRDMDQIFLYDGACTAEGSAFDARLLVGESSNDGIVVVLNNNAYTYTRCEP</sequence>
<evidence type="ECO:0008006" key="5">
    <source>
        <dbReference type="Google" id="ProtNLM"/>
    </source>
</evidence>